<evidence type="ECO:0000313" key="13">
    <source>
        <dbReference type="Proteomes" id="UP000254866"/>
    </source>
</evidence>
<feature type="transmembrane region" description="Helical" evidence="7">
    <location>
        <begin position="682"/>
        <end position="700"/>
    </location>
</feature>
<dbReference type="OrthoDB" id="1076608at2759"/>
<feature type="transmembrane region" description="Helical" evidence="7">
    <location>
        <begin position="396"/>
        <end position="420"/>
    </location>
</feature>
<feature type="transmembrane region" description="Helical" evidence="7">
    <location>
        <begin position="27"/>
        <end position="48"/>
    </location>
</feature>
<feature type="transmembrane region" description="Helical" evidence="7">
    <location>
        <begin position="487"/>
        <end position="511"/>
    </location>
</feature>
<keyword evidence="6 7" id="KW-0472">Membrane</keyword>
<comment type="subcellular location">
    <subcellularLocation>
        <location evidence="1">Membrane</location>
        <topology evidence="1">Multi-pass membrane protein</topology>
    </subcellularLocation>
</comment>
<feature type="transmembrane region" description="Helical" evidence="7">
    <location>
        <begin position="440"/>
        <end position="466"/>
    </location>
</feature>
<keyword evidence="4 7" id="KW-0812">Transmembrane</keyword>
<dbReference type="InterPro" id="IPR022257">
    <property type="entry name" value="PHM7_ext"/>
</dbReference>
<dbReference type="PANTHER" id="PTHR13018">
    <property type="entry name" value="PROBABLE MEMBRANE PROTEIN DUF221-RELATED"/>
    <property type="match status" value="1"/>
</dbReference>
<dbReference type="InterPro" id="IPR032880">
    <property type="entry name" value="CSC1/OSCA1-like_N"/>
</dbReference>
<dbReference type="RefSeq" id="XP_031865689.1">
    <property type="nucleotide sequence ID" value="XM_032018390.1"/>
</dbReference>
<evidence type="ECO:0000256" key="6">
    <source>
        <dbReference type="ARBA" id="ARBA00023136"/>
    </source>
</evidence>
<evidence type="ECO:0000259" key="10">
    <source>
        <dbReference type="Pfam" id="PF13967"/>
    </source>
</evidence>
<dbReference type="GO" id="GO:0005227">
    <property type="term" value="F:calcium-activated cation channel activity"/>
    <property type="evidence" value="ECO:0007669"/>
    <property type="project" value="InterPro"/>
</dbReference>
<evidence type="ECO:0000256" key="1">
    <source>
        <dbReference type="ARBA" id="ARBA00004141"/>
    </source>
</evidence>
<dbReference type="Pfam" id="PF02714">
    <property type="entry name" value="RSN1_7TM"/>
    <property type="match status" value="1"/>
</dbReference>
<comment type="caution">
    <text evidence="12">The sequence shown here is derived from an EMBL/GenBank/DDBJ whole genome shotgun (WGS) entry which is preliminary data.</text>
</comment>
<evidence type="ECO:0000313" key="12">
    <source>
        <dbReference type="EMBL" id="RDL31558.1"/>
    </source>
</evidence>
<sequence length="805" mass="90548">MDSNIGDILDSAAGKAQKAQGESLSTFLASLTTSAIILGLGAIAYSLLNSRIPEYYSQSRQTSDSEWKPVSLSPRMLVFPGPDPHLKHPSNLDNYFFDRYLHTITRIFLLLGLTVPPLLIPLNVVDGKDEIGGVKGLDRLSFSNVSFSHTDRYWVHLGVAIFVVTSVCHVLRREVREYARIQSVSHLCVRRSSLLITSSIQQPSSKAIRRHFRKTAGGIRSITINRDYSDLQAKLRRRDASLRNLEIAETSLIMKANYKKRIGCTKDKMDAVYRHPMPLWMKYLDQKDRASVRLPKFPWLCRLPFVGAQVDAIRYFRTEVAQLNIEIERDQEHPEKFPQTTSSLVHFNQSISTQLATIALEARIPPSWTLKHGTTPSDTIWPHVSISWWRQCIRTAVVYLLVTALILGFAVPVTIIGSLSQIKYLTNVVPWLQRIGSLPIWLVAVIQGVLPPILLAVATAAVPILIRFLTNLEGLHSRQATENHIQIYYFAFLFVQGFLTISLSAGITTIVGELSTTVQAVPAVLAQNLPKACNYFFSYIIMSAVTAVVCTLIRVNQLLNLFVLSPMLDKSARQKWVRGENVRLRKWGTLMPVLTNVACIGLIYSVIAPLILIFSGIYFGALWILYRSYPPKLTESDIGTSGLFYPTAIHQLFTGIYFMELCLAGLFFLVRDADGRAACTTQATIMIVVTALTTLFHYTIDSSHWIRWLRLDALKQKIERIGGQGKDRREVNELSTTNPRILQPDPVQDEALVASRPVVWIPKDKLGVSDDEISHVRRAYESIWISNEGASLDERGKLKLWCPPP</sequence>
<name>A0A370TBX9_9HELO</name>
<accession>A0A370TBX9</accession>
<feature type="transmembrane region" description="Helical" evidence="7">
    <location>
        <begin position="153"/>
        <end position="171"/>
    </location>
</feature>
<feature type="domain" description="10TM putative phosphate transporter extracellular tail" evidence="9">
    <location>
        <begin position="750"/>
        <end position="805"/>
    </location>
</feature>
<proteinExistence type="inferred from homology"/>
<feature type="transmembrane region" description="Helical" evidence="7">
    <location>
        <begin position="536"/>
        <end position="555"/>
    </location>
</feature>
<feature type="domain" description="CSC1/OSCA1-like N-terminal transmembrane" evidence="10">
    <location>
        <begin position="27"/>
        <end position="174"/>
    </location>
</feature>
<dbReference type="GeneID" id="43602616"/>
<evidence type="ECO:0008006" key="14">
    <source>
        <dbReference type="Google" id="ProtNLM"/>
    </source>
</evidence>
<feature type="transmembrane region" description="Helical" evidence="7">
    <location>
        <begin position="648"/>
        <end position="670"/>
    </location>
</feature>
<evidence type="ECO:0000256" key="7">
    <source>
        <dbReference type="SAM" id="Phobius"/>
    </source>
</evidence>
<evidence type="ECO:0000256" key="3">
    <source>
        <dbReference type="ARBA" id="ARBA00022448"/>
    </source>
</evidence>
<evidence type="ECO:0000259" key="9">
    <source>
        <dbReference type="Pfam" id="PF12621"/>
    </source>
</evidence>
<reference evidence="12 13" key="1">
    <citation type="journal article" date="2018" name="IMA Fungus">
        <title>IMA Genome-F 9: Draft genome sequence of Annulohypoxylon stygium, Aspergillus mulundensis, Berkeleyomyces basicola (syn. Thielaviopsis basicola), Ceratocystis smalleyi, two Cercospora beticola strains, Coleophoma cylindrospora, Fusarium fracticaudum, Phialophora cf. hyalina, and Morchella septimelata.</title>
        <authorList>
            <person name="Wingfield B.D."/>
            <person name="Bills G.F."/>
            <person name="Dong Y."/>
            <person name="Huang W."/>
            <person name="Nel W.J."/>
            <person name="Swalarsk-Parry B.S."/>
            <person name="Vaghefi N."/>
            <person name="Wilken P.M."/>
            <person name="An Z."/>
            <person name="de Beer Z.W."/>
            <person name="De Vos L."/>
            <person name="Chen L."/>
            <person name="Duong T.A."/>
            <person name="Gao Y."/>
            <person name="Hammerbacher A."/>
            <person name="Kikkert J.R."/>
            <person name="Li Y."/>
            <person name="Li H."/>
            <person name="Li K."/>
            <person name="Li Q."/>
            <person name="Liu X."/>
            <person name="Ma X."/>
            <person name="Naidoo K."/>
            <person name="Pethybridge S.J."/>
            <person name="Sun J."/>
            <person name="Steenkamp E.T."/>
            <person name="van der Nest M.A."/>
            <person name="van Wyk S."/>
            <person name="Wingfield M.J."/>
            <person name="Xiong C."/>
            <person name="Yue Q."/>
            <person name="Zhang X."/>
        </authorList>
    </citation>
    <scope>NUCLEOTIDE SEQUENCE [LARGE SCALE GENOMIC DNA]</scope>
    <source>
        <strain evidence="12 13">BP 5553</strain>
    </source>
</reference>
<keyword evidence="13" id="KW-1185">Reference proteome</keyword>
<feature type="domain" description="CSC1/OSCA1-like cytosolic" evidence="11">
    <location>
        <begin position="204"/>
        <end position="383"/>
    </location>
</feature>
<evidence type="ECO:0000256" key="5">
    <source>
        <dbReference type="ARBA" id="ARBA00022989"/>
    </source>
</evidence>
<dbReference type="Pfam" id="PF12621">
    <property type="entry name" value="PHM7_ext"/>
    <property type="match status" value="1"/>
</dbReference>
<dbReference type="InterPro" id="IPR003864">
    <property type="entry name" value="CSC1/OSCA1-like_7TM"/>
</dbReference>
<evidence type="ECO:0000256" key="4">
    <source>
        <dbReference type="ARBA" id="ARBA00022692"/>
    </source>
</evidence>
<dbReference type="GO" id="GO:0005886">
    <property type="term" value="C:plasma membrane"/>
    <property type="evidence" value="ECO:0007669"/>
    <property type="project" value="TreeGrafter"/>
</dbReference>
<evidence type="ECO:0000259" key="11">
    <source>
        <dbReference type="Pfam" id="PF14703"/>
    </source>
</evidence>
<feature type="transmembrane region" description="Helical" evidence="7">
    <location>
        <begin position="107"/>
        <end position="125"/>
    </location>
</feature>
<evidence type="ECO:0000256" key="2">
    <source>
        <dbReference type="ARBA" id="ARBA00007779"/>
    </source>
</evidence>
<gene>
    <name evidence="12" type="ORF">BP5553_09767</name>
</gene>
<dbReference type="Pfam" id="PF14703">
    <property type="entry name" value="PHM7_cyt"/>
    <property type="match status" value="1"/>
</dbReference>
<dbReference type="AlphaFoldDB" id="A0A370TBX9"/>
<dbReference type="EMBL" id="NPIC01000012">
    <property type="protein sequence ID" value="RDL31558.1"/>
    <property type="molecule type" value="Genomic_DNA"/>
</dbReference>
<keyword evidence="3" id="KW-0813">Transport</keyword>
<dbReference type="Pfam" id="PF13967">
    <property type="entry name" value="RSN1_TM"/>
    <property type="match status" value="1"/>
</dbReference>
<dbReference type="PANTHER" id="PTHR13018:SF20">
    <property type="entry name" value="SPORULATION-SPECIFIC PROTEIN 75"/>
    <property type="match status" value="1"/>
</dbReference>
<feature type="transmembrane region" description="Helical" evidence="7">
    <location>
        <begin position="593"/>
        <end position="626"/>
    </location>
</feature>
<protein>
    <recommendedName>
        <fullName evidence="14">DUF221-domain-containing protein</fullName>
    </recommendedName>
</protein>
<organism evidence="12 13">
    <name type="scientific">Venustampulla echinocandica</name>
    <dbReference type="NCBI Taxonomy" id="2656787"/>
    <lineage>
        <taxon>Eukaryota</taxon>
        <taxon>Fungi</taxon>
        <taxon>Dikarya</taxon>
        <taxon>Ascomycota</taxon>
        <taxon>Pezizomycotina</taxon>
        <taxon>Leotiomycetes</taxon>
        <taxon>Helotiales</taxon>
        <taxon>Pleuroascaceae</taxon>
        <taxon>Venustampulla</taxon>
    </lineage>
</organism>
<dbReference type="Proteomes" id="UP000254866">
    <property type="component" value="Unassembled WGS sequence"/>
</dbReference>
<keyword evidence="5 7" id="KW-1133">Transmembrane helix</keyword>
<feature type="domain" description="CSC1/OSCA1-like 7TM region" evidence="8">
    <location>
        <begin position="394"/>
        <end position="667"/>
    </location>
</feature>
<comment type="similarity">
    <text evidence="2">Belongs to the CSC1 (TC 1.A.17) family.</text>
</comment>
<evidence type="ECO:0000259" key="8">
    <source>
        <dbReference type="Pfam" id="PF02714"/>
    </source>
</evidence>
<dbReference type="InterPro" id="IPR027815">
    <property type="entry name" value="CSC1/OSCA1-like_cyt"/>
</dbReference>
<dbReference type="InterPro" id="IPR045122">
    <property type="entry name" value="Csc1-like"/>
</dbReference>